<protein>
    <submittedName>
        <fullName evidence="1">Uncharacterized protein</fullName>
    </submittedName>
</protein>
<evidence type="ECO:0000313" key="2">
    <source>
        <dbReference type="Proteomes" id="UP000886523"/>
    </source>
</evidence>
<accession>A0A9P6E2A8</accession>
<comment type="caution">
    <text evidence="1">The sequence shown here is derived from an EMBL/GenBank/DDBJ whole genome shotgun (WGS) entry which is preliminary data.</text>
</comment>
<dbReference type="EMBL" id="MU128910">
    <property type="protein sequence ID" value="KAF9520703.1"/>
    <property type="molecule type" value="Genomic_DNA"/>
</dbReference>
<dbReference type="Proteomes" id="UP000886523">
    <property type="component" value="Unassembled WGS sequence"/>
</dbReference>
<keyword evidence="2" id="KW-1185">Reference proteome</keyword>
<gene>
    <name evidence="1" type="ORF">BS47DRAFT_1357130</name>
</gene>
<dbReference type="AlphaFoldDB" id="A0A9P6E2A8"/>
<name>A0A9P6E2A8_9AGAM</name>
<reference evidence="1" key="1">
    <citation type="journal article" date="2020" name="Nat. Commun.">
        <title>Large-scale genome sequencing of mycorrhizal fungi provides insights into the early evolution of symbiotic traits.</title>
        <authorList>
            <person name="Miyauchi S."/>
            <person name="Kiss E."/>
            <person name="Kuo A."/>
            <person name="Drula E."/>
            <person name="Kohler A."/>
            <person name="Sanchez-Garcia M."/>
            <person name="Morin E."/>
            <person name="Andreopoulos B."/>
            <person name="Barry K.W."/>
            <person name="Bonito G."/>
            <person name="Buee M."/>
            <person name="Carver A."/>
            <person name="Chen C."/>
            <person name="Cichocki N."/>
            <person name="Clum A."/>
            <person name="Culley D."/>
            <person name="Crous P.W."/>
            <person name="Fauchery L."/>
            <person name="Girlanda M."/>
            <person name="Hayes R.D."/>
            <person name="Keri Z."/>
            <person name="LaButti K."/>
            <person name="Lipzen A."/>
            <person name="Lombard V."/>
            <person name="Magnuson J."/>
            <person name="Maillard F."/>
            <person name="Murat C."/>
            <person name="Nolan M."/>
            <person name="Ohm R.A."/>
            <person name="Pangilinan J."/>
            <person name="Pereira M.F."/>
            <person name="Perotto S."/>
            <person name="Peter M."/>
            <person name="Pfister S."/>
            <person name="Riley R."/>
            <person name="Sitrit Y."/>
            <person name="Stielow J.B."/>
            <person name="Szollosi G."/>
            <person name="Zifcakova L."/>
            <person name="Stursova M."/>
            <person name="Spatafora J.W."/>
            <person name="Tedersoo L."/>
            <person name="Vaario L.M."/>
            <person name="Yamada A."/>
            <person name="Yan M."/>
            <person name="Wang P."/>
            <person name="Xu J."/>
            <person name="Bruns T."/>
            <person name="Baldrian P."/>
            <person name="Vilgalys R."/>
            <person name="Dunand C."/>
            <person name="Henrissat B."/>
            <person name="Grigoriev I.V."/>
            <person name="Hibbett D."/>
            <person name="Nagy L.G."/>
            <person name="Martin F.M."/>
        </authorList>
    </citation>
    <scope>NUCLEOTIDE SEQUENCE</scope>
    <source>
        <strain evidence="1">UP504</strain>
    </source>
</reference>
<evidence type="ECO:0000313" key="1">
    <source>
        <dbReference type="EMBL" id="KAF9520703.1"/>
    </source>
</evidence>
<sequence>MEEFYEKPLVIKQDAMKRRDPPMARYRDRPQGETNTIPPGIQATDIEITDLVKCIKILTRGTGVNVSWYPTWANTKRFIHQNSIVIQDTSSAISVLESCQGWPRAKLQMMHLSQVGSDILTQSQEAPPPMKPRSKRCLQDEQENRGMPGPLSVCKHLSNVCQGVVLGNPSVGASPRRGQSACCVTGDGHRAYKMHD</sequence>
<proteinExistence type="predicted"/>
<organism evidence="1 2">
    <name type="scientific">Hydnum rufescens UP504</name>
    <dbReference type="NCBI Taxonomy" id="1448309"/>
    <lineage>
        <taxon>Eukaryota</taxon>
        <taxon>Fungi</taxon>
        <taxon>Dikarya</taxon>
        <taxon>Basidiomycota</taxon>
        <taxon>Agaricomycotina</taxon>
        <taxon>Agaricomycetes</taxon>
        <taxon>Cantharellales</taxon>
        <taxon>Hydnaceae</taxon>
        <taxon>Hydnum</taxon>
    </lineage>
</organism>